<proteinExistence type="inferred from homology"/>
<dbReference type="PRINTS" id="PR00862">
    <property type="entry name" value="PROLIGOPTASE"/>
</dbReference>
<feature type="domain" description="Peptidase S9A N-terminal" evidence="7">
    <location>
        <begin position="18"/>
        <end position="441"/>
    </location>
</feature>
<evidence type="ECO:0000256" key="5">
    <source>
        <dbReference type="SAM" id="MobiDB-lite"/>
    </source>
</evidence>
<dbReference type="Pfam" id="PF02897">
    <property type="entry name" value="Peptidase_S9_N"/>
    <property type="match status" value="1"/>
</dbReference>
<evidence type="ECO:0000256" key="4">
    <source>
        <dbReference type="ARBA" id="ARBA00022825"/>
    </source>
</evidence>
<comment type="caution">
    <text evidence="8">The sequence shown here is derived from an EMBL/GenBank/DDBJ whole genome shotgun (WGS) entry which is preliminary data.</text>
</comment>
<dbReference type="InterPro" id="IPR002470">
    <property type="entry name" value="Peptidase_S9A"/>
</dbReference>
<evidence type="ECO:0000256" key="3">
    <source>
        <dbReference type="ARBA" id="ARBA00022801"/>
    </source>
</evidence>
<dbReference type="InterPro" id="IPR029058">
    <property type="entry name" value="AB_hydrolase_fold"/>
</dbReference>
<gene>
    <name evidence="8" type="primary">ptrB</name>
    <name evidence="8" type="ORF">MHA02_07490</name>
</gene>
<dbReference type="Gene3D" id="2.130.10.120">
    <property type="entry name" value="Prolyl oligopeptidase, N-terminal domain"/>
    <property type="match status" value="1"/>
</dbReference>
<keyword evidence="2" id="KW-0645">Protease</keyword>
<name>A0A512IKY0_9HYPH</name>
<accession>A0A512IKY0</accession>
<dbReference type="EMBL" id="BJZT01000006">
    <property type="protein sequence ID" value="GEO98361.1"/>
    <property type="molecule type" value="Genomic_DNA"/>
</dbReference>
<protein>
    <submittedName>
        <fullName evidence="8">Peptidase S9</fullName>
    </submittedName>
</protein>
<evidence type="ECO:0000256" key="2">
    <source>
        <dbReference type="ARBA" id="ARBA00022670"/>
    </source>
</evidence>
<evidence type="ECO:0000313" key="8">
    <source>
        <dbReference type="EMBL" id="GEO98361.1"/>
    </source>
</evidence>
<dbReference type="Pfam" id="PF00326">
    <property type="entry name" value="Peptidase_S9"/>
    <property type="match status" value="1"/>
</dbReference>
<evidence type="ECO:0000313" key="9">
    <source>
        <dbReference type="Proteomes" id="UP000321258"/>
    </source>
</evidence>
<evidence type="ECO:0000259" key="6">
    <source>
        <dbReference type="Pfam" id="PF00326"/>
    </source>
</evidence>
<comment type="similarity">
    <text evidence="1">Belongs to the peptidase S9A family.</text>
</comment>
<dbReference type="PANTHER" id="PTHR11757:SF19">
    <property type="entry name" value="PROLYL ENDOPEPTIDASE-LIKE"/>
    <property type="match status" value="1"/>
</dbReference>
<dbReference type="SUPFAM" id="SSF53474">
    <property type="entry name" value="alpha/beta-Hydrolases"/>
    <property type="match status" value="1"/>
</dbReference>
<dbReference type="AlphaFoldDB" id="A0A512IKY0"/>
<dbReference type="InterPro" id="IPR001375">
    <property type="entry name" value="Peptidase_S9_cat"/>
</dbReference>
<dbReference type="SUPFAM" id="SSF50993">
    <property type="entry name" value="Peptidase/esterase 'gauge' domain"/>
    <property type="match status" value="1"/>
</dbReference>
<dbReference type="OrthoDB" id="9801421at2"/>
<feature type="region of interest" description="Disordered" evidence="5">
    <location>
        <begin position="1"/>
        <end position="20"/>
    </location>
</feature>
<dbReference type="Proteomes" id="UP000321258">
    <property type="component" value="Unassembled WGS sequence"/>
</dbReference>
<dbReference type="GO" id="GO:0004252">
    <property type="term" value="F:serine-type endopeptidase activity"/>
    <property type="evidence" value="ECO:0007669"/>
    <property type="project" value="InterPro"/>
</dbReference>
<sequence length="723" mass="78844">MTSDTPLPGPFTLPAEAPQAEARPHAFTIHGRRIADDYAWLKAENWRDVLKDPATLPDDIRAYLESENAYAEAALGEAGALRKSLVAEMRARIREDDASVPDPDGPFAYYMRHREGGQHPLVCRRPRTVVVLPGQGAETAADGGPEEGEAILLDGDKEGEGLPFFEIAAAVHSDDHRRLAWGADTKGSELHTIRVRDLDTGTDAADLVESTSGEAVWSADGTAYWYVALDENHRPARVMRHRVGTPQAEDVLVYEEADAGVFVHIGKTQSGRFLTVSASDHETSEVHLLDRTVPDAALTVVAPREHRLIYSVENWADYLVILTNADGAEDFKIVTTPLTAPGRENWQDAVPYRPGVMIRHLHVLGNHMVRLELENALPRIIVRDLAGNEHAVSFPEEAYSLSLASGHEFETARIRFTYSSMTTPAETYDYDCVTKGRHLRKRQVVPSGHAAGDYVTRRIFATAPDGEQVPVSLLHKKGLSLDGSAPLLLYGYGSYGTLMPAAFSTNRLSLVDRRFVYAIAHIRGGTEKGWRWYLDGKREKKPNTFSDFVASARALIDAGYTSEKRIVAHGGSAGGMLMGAVANLAPELFAGIVADVPFVDVLNTMLDADLPLTPPEWPEWGNPAESEAACATILSYSPYDNVAAKAYPAILALGGLTDPRVTYWEPAKWVARLRATMTGGGPVLLRINMEAGHGGAAGRFDRLEEVGLIYAFALMAAQAARPA</sequence>
<evidence type="ECO:0000259" key="7">
    <source>
        <dbReference type="Pfam" id="PF02897"/>
    </source>
</evidence>
<feature type="domain" description="Peptidase S9 prolyl oligopeptidase catalytic" evidence="6">
    <location>
        <begin position="503"/>
        <end position="716"/>
    </location>
</feature>
<dbReference type="PANTHER" id="PTHR11757">
    <property type="entry name" value="PROTEASE FAMILY S9A OLIGOPEPTIDASE"/>
    <property type="match status" value="1"/>
</dbReference>
<organism evidence="8 9">
    <name type="scientific">Methylobacterium haplocladii</name>
    <dbReference type="NCBI Taxonomy" id="1176176"/>
    <lineage>
        <taxon>Bacteria</taxon>
        <taxon>Pseudomonadati</taxon>
        <taxon>Pseudomonadota</taxon>
        <taxon>Alphaproteobacteria</taxon>
        <taxon>Hyphomicrobiales</taxon>
        <taxon>Methylobacteriaceae</taxon>
        <taxon>Methylobacterium</taxon>
    </lineage>
</organism>
<dbReference type="InterPro" id="IPR051543">
    <property type="entry name" value="Serine_Peptidase_S9A"/>
</dbReference>
<dbReference type="InterPro" id="IPR023302">
    <property type="entry name" value="Pept_S9A_N"/>
</dbReference>
<dbReference type="Gene3D" id="3.40.50.1820">
    <property type="entry name" value="alpha/beta hydrolase"/>
    <property type="match status" value="1"/>
</dbReference>
<dbReference type="RefSeq" id="WP_147076661.1">
    <property type="nucleotide sequence ID" value="NZ_BJZT01000006.1"/>
</dbReference>
<reference evidence="8 9" key="1">
    <citation type="submission" date="2019-07" db="EMBL/GenBank/DDBJ databases">
        <title>Whole genome shotgun sequence of Methylobacterium haplocladii NBRC 107714.</title>
        <authorList>
            <person name="Hosoyama A."/>
            <person name="Uohara A."/>
            <person name="Ohji S."/>
            <person name="Ichikawa N."/>
        </authorList>
    </citation>
    <scope>NUCLEOTIDE SEQUENCE [LARGE SCALE GENOMIC DNA]</scope>
    <source>
        <strain evidence="8 9">NBRC 107714</strain>
    </source>
</reference>
<evidence type="ECO:0000256" key="1">
    <source>
        <dbReference type="ARBA" id="ARBA00005228"/>
    </source>
</evidence>
<keyword evidence="9" id="KW-1185">Reference proteome</keyword>
<dbReference type="GO" id="GO:0006508">
    <property type="term" value="P:proteolysis"/>
    <property type="evidence" value="ECO:0007669"/>
    <property type="project" value="UniProtKB-KW"/>
</dbReference>
<keyword evidence="4" id="KW-0720">Serine protease</keyword>
<keyword evidence="3" id="KW-0378">Hydrolase</keyword>